<dbReference type="NCBIfam" id="TIGR00254">
    <property type="entry name" value="GGDEF"/>
    <property type="match status" value="1"/>
</dbReference>
<dbReference type="SMART" id="SM00052">
    <property type="entry name" value="EAL"/>
    <property type="match status" value="1"/>
</dbReference>
<reference evidence="4" key="1">
    <citation type="journal article" date="2014" name="Int. J. Syst. Evol. Microbiol.">
        <title>Complete genome sequence of Corynebacterium casei LMG S-19264T (=DSM 44701T), isolated from a smear-ripened cheese.</title>
        <authorList>
            <consortium name="US DOE Joint Genome Institute (JGI-PGF)"/>
            <person name="Walter F."/>
            <person name="Albersmeier A."/>
            <person name="Kalinowski J."/>
            <person name="Ruckert C."/>
        </authorList>
    </citation>
    <scope>NUCLEOTIDE SEQUENCE</scope>
    <source>
        <strain evidence="4">CGMCC 1.15493</strain>
    </source>
</reference>
<gene>
    <name evidence="4" type="ORF">GCM10011335_34860</name>
</gene>
<dbReference type="Pfam" id="PF00563">
    <property type="entry name" value="EAL"/>
    <property type="match status" value="1"/>
</dbReference>
<dbReference type="SUPFAM" id="SSF141868">
    <property type="entry name" value="EAL domain-like"/>
    <property type="match status" value="1"/>
</dbReference>
<keyword evidence="1" id="KW-0812">Transmembrane</keyword>
<feature type="domain" description="GGDEF" evidence="3">
    <location>
        <begin position="380"/>
        <end position="513"/>
    </location>
</feature>
<feature type="transmembrane region" description="Helical" evidence="1">
    <location>
        <begin position="6"/>
        <end position="27"/>
    </location>
</feature>
<dbReference type="Gene3D" id="3.30.450.20">
    <property type="entry name" value="PAS domain"/>
    <property type="match status" value="1"/>
</dbReference>
<comment type="caution">
    <text evidence="4">The sequence shown here is derived from an EMBL/GenBank/DDBJ whole genome shotgun (WGS) entry which is preliminary data.</text>
</comment>
<dbReference type="PANTHER" id="PTHR44757">
    <property type="entry name" value="DIGUANYLATE CYCLASE DGCP"/>
    <property type="match status" value="1"/>
</dbReference>
<feature type="transmembrane region" description="Helical" evidence="1">
    <location>
        <begin position="173"/>
        <end position="195"/>
    </location>
</feature>
<dbReference type="FunFam" id="3.20.20.450:FF:000001">
    <property type="entry name" value="Cyclic di-GMP phosphodiesterase yahA"/>
    <property type="match status" value="1"/>
</dbReference>
<name>A0A917DDB5_9HYPH</name>
<feature type="domain" description="EAL" evidence="2">
    <location>
        <begin position="522"/>
        <end position="772"/>
    </location>
</feature>
<evidence type="ECO:0000256" key="1">
    <source>
        <dbReference type="SAM" id="Phobius"/>
    </source>
</evidence>
<protein>
    <recommendedName>
        <fullName evidence="6">EAL domain-containing protein</fullName>
    </recommendedName>
</protein>
<evidence type="ECO:0000313" key="4">
    <source>
        <dbReference type="EMBL" id="GGD28670.1"/>
    </source>
</evidence>
<dbReference type="InterPro" id="IPR035919">
    <property type="entry name" value="EAL_sf"/>
</dbReference>
<proteinExistence type="predicted"/>
<dbReference type="SMART" id="SM00267">
    <property type="entry name" value="GGDEF"/>
    <property type="match status" value="1"/>
</dbReference>
<dbReference type="PANTHER" id="PTHR44757:SF2">
    <property type="entry name" value="BIOFILM ARCHITECTURE MAINTENANCE PROTEIN MBAA"/>
    <property type="match status" value="1"/>
</dbReference>
<evidence type="ECO:0000259" key="3">
    <source>
        <dbReference type="PROSITE" id="PS50887"/>
    </source>
</evidence>
<dbReference type="InterPro" id="IPR001633">
    <property type="entry name" value="EAL_dom"/>
</dbReference>
<keyword evidence="5" id="KW-1185">Reference proteome</keyword>
<keyword evidence="1" id="KW-0472">Membrane</keyword>
<dbReference type="CDD" id="cd01949">
    <property type="entry name" value="GGDEF"/>
    <property type="match status" value="1"/>
</dbReference>
<dbReference type="PROSITE" id="PS50887">
    <property type="entry name" value="GGDEF"/>
    <property type="match status" value="1"/>
</dbReference>
<dbReference type="InterPro" id="IPR052155">
    <property type="entry name" value="Biofilm_reg_signaling"/>
</dbReference>
<evidence type="ECO:0000313" key="5">
    <source>
        <dbReference type="Proteomes" id="UP000613160"/>
    </source>
</evidence>
<reference evidence="4" key="2">
    <citation type="submission" date="2020-09" db="EMBL/GenBank/DDBJ databases">
        <authorList>
            <person name="Sun Q."/>
            <person name="Zhou Y."/>
        </authorList>
    </citation>
    <scope>NUCLEOTIDE SEQUENCE</scope>
    <source>
        <strain evidence="4">CGMCC 1.15493</strain>
    </source>
</reference>
<dbReference type="Proteomes" id="UP000613160">
    <property type="component" value="Unassembled WGS sequence"/>
</dbReference>
<dbReference type="InterPro" id="IPR043128">
    <property type="entry name" value="Rev_trsase/Diguanyl_cyclase"/>
</dbReference>
<dbReference type="SUPFAM" id="SSF55785">
    <property type="entry name" value="PYP-like sensor domain (PAS domain)"/>
    <property type="match status" value="1"/>
</dbReference>
<dbReference type="InterPro" id="IPR029787">
    <property type="entry name" value="Nucleotide_cyclase"/>
</dbReference>
<keyword evidence="1" id="KW-1133">Transmembrane helix</keyword>
<dbReference type="SUPFAM" id="SSF55073">
    <property type="entry name" value="Nucleotide cyclase"/>
    <property type="match status" value="1"/>
</dbReference>
<dbReference type="AlphaFoldDB" id="A0A917DDB5"/>
<dbReference type="PROSITE" id="PS50883">
    <property type="entry name" value="EAL"/>
    <property type="match status" value="1"/>
</dbReference>
<dbReference type="Pfam" id="PF12860">
    <property type="entry name" value="PAS_7"/>
    <property type="match status" value="1"/>
</dbReference>
<sequence length="778" mass="85810">MSLRVLRILLGITVGCFVFATAYLSVLTFERQKSLQQVARYDVSWSVGQALVEYTRLEQRIASAAIEEGPPDEEEVQLRFDILYSRMELLKTGEAAAFIREEPRNGETIRKLGDALAGIEPLIAKLETPAAVIRMIEILEPLDSDLAALASRANRSSAMRVAEDQKELLRLHFIFSGLAAGLIVCGIALIALLALQNRLLRRAQSSLCGMAQDLKQASGTLEAQNRSFDAALSNMSQGLCMFDAAGHLTVCNHRFGELFFLPDASTQIGRTLAEFVFEMGEGRRLSGLKQVYSQQERLIREQRNGSFVLEQNDGRSISITHVALLDGGWLATYEDVTERQRAESQIAHMAHFDSLTDLANRALFHERLEQALGRGRQHGRSVAVLCLDLDRFKDVNDSLGHHTGDELLKAVAERLHRHVGDEDLLARIGGDEFAILVQITAPVRDCGELCTLLIEAISRPFVIDGQEIVVGLSIGIADSVTGASSPGELLKQADLALYKAKADGKGTFRFFEPEMDEQLKARRALEADLRKALANDEMDVFYQPLVNAEHCRIVGFEALMRWRHPECGMVSPAEFIPIAEDTGLIVPLGEWVLRRACTQATIWPSNILVAVNLSAVQLRSGTLVQTVTEVLESTGLPAVRLELEITESVLMEDDEGTLAALHELRALGVRIAMDDFGTGYSSLSYLRNFPFDRIKIDQSFVRDLATRFDSLAIIQLITGLATSLSMSTTAEGVETEEQFLHLRAAGCTEVQGYYFARPLPAADLVFELPRPDNGKAAA</sequence>
<dbReference type="EMBL" id="BMJJ01000009">
    <property type="protein sequence ID" value="GGD28670.1"/>
    <property type="molecule type" value="Genomic_DNA"/>
</dbReference>
<dbReference type="InterPro" id="IPR035965">
    <property type="entry name" value="PAS-like_dom_sf"/>
</dbReference>
<dbReference type="Gene3D" id="3.20.20.450">
    <property type="entry name" value="EAL domain"/>
    <property type="match status" value="1"/>
</dbReference>
<dbReference type="Pfam" id="PF00990">
    <property type="entry name" value="GGDEF"/>
    <property type="match status" value="1"/>
</dbReference>
<dbReference type="RefSeq" id="WP_188853098.1">
    <property type="nucleotide sequence ID" value="NZ_BMJJ01000009.1"/>
</dbReference>
<dbReference type="InterPro" id="IPR000160">
    <property type="entry name" value="GGDEF_dom"/>
</dbReference>
<dbReference type="Gene3D" id="3.30.70.270">
    <property type="match status" value="1"/>
</dbReference>
<organism evidence="4 5">
    <name type="scientific">Aureimonas glaciei</name>
    <dbReference type="NCBI Taxonomy" id="1776957"/>
    <lineage>
        <taxon>Bacteria</taxon>
        <taxon>Pseudomonadati</taxon>
        <taxon>Pseudomonadota</taxon>
        <taxon>Alphaproteobacteria</taxon>
        <taxon>Hyphomicrobiales</taxon>
        <taxon>Aurantimonadaceae</taxon>
        <taxon>Aureimonas</taxon>
    </lineage>
</organism>
<accession>A0A917DDB5</accession>
<dbReference type="CDD" id="cd01948">
    <property type="entry name" value="EAL"/>
    <property type="match status" value="1"/>
</dbReference>
<evidence type="ECO:0000259" key="2">
    <source>
        <dbReference type="PROSITE" id="PS50883"/>
    </source>
</evidence>
<evidence type="ECO:0008006" key="6">
    <source>
        <dbReference type="Google" id="ProtNLM"/>
    </source>
</evidence>